<name>A0A109LLT5_PSEFL</name>
<proteinExistence type="predicted"/>
<sequence length="85" mass="9312">MSSGAVPPELVKRLPSSVNTLELTLTRVNASCIDAISSQCTLHWKPSSNPAWASAQLPVHTAPRRLQYRRAWLRNQAMSAGLIVC</sequence>
<gene>
    <name evidence="1" type="ORF">PFLmoz3_00381</name>
</gene>
<dbReference type="Proteomes" id="UP000061348">
    <property type="component" value="Unassembled WGS sequence"/>
</dbReference>
<accession>A0A109LLT5</accession>
<organism evidence="1 2">
    <name type="scientific">Pseudomonas fluorescens</name>
    <dbReference type="NCBI Taxonomy" id="294"/>
    <lineage>
        <taxon>Bacteria</taxon>
        <taxon>Pseudomonadati</taxon>
        <taxon>Pseudomonadota</taxon>
        <taxon>Gammaproteobacteria</taxon>
        <taxon>Pseudomonadales</taxon>
        <taxon>Pseudomonadaceae</taxon>
        <taxon>Pseudomonas</taxon>
    </lineage>
</organism>
<evidence type="ECO:0000313" key="1">
    <source>
        <dbReference type="EMBL" id="KWV89901.1"/>
    </source>
</evidence>
<dbReference type="AlphaFoldDB" id="A0A109LLT5"/>
<evidence type="ECO:0000313" key="2">
    <source>
        <dbReference type="Proteomes" id="UP000061348"/>
    </source>
</evidence>
<reference evidence="1 2" key="1">
    <citation type="submission" date="2015-05" db="EMBL/GenBank/DDBJ databases">
        <title>A genomic and transcriptomic approach to investigate the blue pigment phenotype in Pseudomonas fluorescens.</title>
        <authorList>
            <person name="Andreani N.A."/>
            <person name="Cardazzo B."/>
        </authorList>
    </citation>
    <scope>NUCLEOTIDE SEQUENCE [LARGE SCALE GENOMIC DNA]</scope>
    <source>
        <strain evidence="1 2">Ps_22</strain>
    </source>
</reference>
<dbReference type="EMBL" id="LCYA01000004">
    <property type="protein sequence ID" value="KWV89901.1"/>
    <property type="molecule type" value="Genomic_DNA"/>
</dbReference>
<comment type="caution">
    <text evidence="1">The sequence shown here is derived from an EMBL/GenBank/DDBJ whole genome shotgun (WGS) entry which is preliminary data.</text>
</comment>
<protein>
    <submittedName>
        <fullName evidence="1">Uncharacterized protein</fullName>
    </submittedName>
</protein>